<proteinExistence type="predicted"/>
<evidence type="ECO:0000313" key="1">
    <source>
        <dbReference type="EMBL" id="CDM33546.1"/>
    </source>
</evidence>
<gene>
    <name evidence="1" type="ORF">PROQFM164_S03g000270</name>
</gene>
<sequence length="64" mass="7282">MAPVPVFEDHTFQLNNNFLALPELEFDPPATIPSLATVFSVECHCETKFRPGYMSTIYSNQMMI</sequence>
<name>W6QBW2_PENRF</name>
<protein>
    <submittedName>
        <fullName evidence="1">Genomic scaffold, ProqFM164S03</fullName>
    </submittedName>
</protein>
<dbReference type="Proteomes" id="UP000030686">
    <property type="component" value="Unassembled WGS sequence"/>
</dbReference>
<accession>W6QBW2</accession>
<dbReference type="EMBL" id="HG792017">
    <property type="protein sequence ID" value="CDM33546.1"/>
    <property type="molecule type" value="Genomic_DNA"/>
</dbReference>
<keyword evidence="2" id="KW-1185">Reference proteome</keyword>
<reference evidence="1" key="1">
    <citation type="journal article" date="2014" name="Nat. Commun.">
        <title>Multiple recent horizontal transfers of a large genomic region in cheese making fungi.</title>
        <authorList>
            <person name="Cheeseman K."/>
            <person name="Ropars J."/>
            <person name="Renault P."/>
            <person name="Dupont J."/>
            <person name="Gouzy J."/>
            <person name="Branca A."/>
            <person name="Abraham A.L."/>
            <person name="Ceppi M."/>
            <person name="Conseiller E."/>
            <person name="Debuchy R."/>
            <person name="Malagnac F."/>
            <person name="Goarin A."/>
            <person name="Silar P."/>
            <person name="Lacoste S."/>
            <person name="Sallet E."/>
            <person name="Bensimon A."/>
            <person name="Giraud T."/>
            <person name="Brygoo Y."/>
        </authorList>
    </citation>
    <scope>NUCLEOTIDE SEQUENCE [LARGE SCALE GENOMIC DNA]</scope>
    <source>
        <strain evidence="1">FM164</strain>
    </source>
</reference>
<dbReference type="AlphaFoldDB" id="W6QBW2"/>
<evidence type="ECO:0000313" key="2">
    <source>
        <dbReference type="Proteomes" id="UP000030686"/>
    </source>
</evidence>
<organism evidence="1 2">
    <name type="scientific">Penicillium roqueforti (strain FM164)</name>
    <dbReference type="NCBI Taxonomy" id="1365484"/>
    <lineage>
        <taxon>Eukaryota</taxon>
        <taxon>Fungi</taxon>
        <taxon>Dikarya</taxon>
        <taxon>Ascomycota</taxon>
        <taxon>Pezizomycotina</taxon>
        <taxon>Eurotiomycetes</taxon>
        <taxon>Eurotiomycetidae</taxon>
        <taxon>Eurotiales</taxon>
        <taxon>Aspergillaceae</taxon>
        <taxon>Penicillium</taxon>
    </lineage>
</organism>